<dbReference type="PROSITE" id="PS51379">
    <property type="entry name" value="4FE4S_FER_2"/>
    <property type="match status" value="2"/>
</dbReference>
<dbReference type="NCBIfam" id="NF009945">
    <property type="entry name" value="PRK13409.1"/>
    <property type="match status" value="1"/>
</dbReference>
<protein>
    <submittedName>
        <fullName evidence="5">ABC transporter related</fullName>
    </submittedName>
</protein>
<gene>
    <name evidence="5" type="ordered locus">Igag_0115</name>
</gene>
<dbReference type="SUPFAM" id="SSF52540">
    <property type="entry name" value="P-loop containing nucleoside triphosphate hydrolases"/>
    <property type="match status" value="2"/>
</dbReference>
<dbReference type="GO" id="GO:0016491">
    <property type="term" value="F:oxidoreductase activity"/>
    <property type="evidence" value="ECO:0007669"/>
    <property type="project" value="UniProtKB-ARBA"/>
</dbReference>
<dbReference type="InterPro" id="IPR007209">
    <property type="entry name" value="RNaseL-inhib-like_metal-bd_dom"/>
</dbReference>
<dbReference type="GO" id="GO:0016887">
    <property type="term" value="F:ATP hydrolysis activity"/>
    <property type="evidence" value="ECO:0007669"/>
    <property type="project" value="InterPro"/>
</dbReference>
<dbReference type="Proteomes" id="UP000001304">
    <property type="component" value="Chromosome"/>
</dbReference>
<dbReference type="SUPFAM" id="SSF54862">
    <property type="entry name" value="4Fe-4S ferredoxins"/>
    <property type="match status" value="1"/>
</dbReference>
<feature type="domain" description="4Fe-4S ferredoxin-type" evidence="4">
    <location>
        <begin position="6"/>
        <end position="38"/>
    </location>
</feature>
<dbReference type="SMART" id="SM00382">
    <property type="entry name" value="AAA"/>
    <property type="match status" value="2"/>
</dbReference>
<dbReference type="AlphaFoldDB" id="E0SPU5"/>
<dbReference type="HOGENOM" id="CLU_017344_4_1_2"/>
<evidence type="ECO:0000313" key="5">
    <source>
        <dbReference type="EMBL" id="ADM26967.1"/>
    </source>
</evidence>
<sequence length="608" mass="69482">MYKMVRVAVIDYELCHPDKCGIPCIRFCPINKTKPYKAIEISSEKKGKPIIYEDKCIACGICIKKCPFKAIRIVNLPEEIEENLIHRYAQNGFKLYGLPVPIKGKIVGVLGPNGAGKTTAMKILSGGIIPNLGDYTSAPSIDRVLDKFRGTIFYDYFKKLYAKELKVVHKIQYIELIPSYIRKGTVREILDKVDERKMKKDVIEFLNMELMLDKDVSILSGGELQKLAIAVALLRDGNIYIFDEPSSYLDLKERLNMAITLRELLPMDSYIFVVDHDLMLLDYLADQIVITYGVPGVYGIFSKVYSTNSGIDYYLNGYLPSENMKIRDEAVSFKFHETREEFTYIEKTGEVLCSWSDLVKKLDNFVLTVEHGEVHRGEVIGIVGPNAIGKTTFIRILVGELTPDEGFTTSTALKLSYKPQYLKRKIDSCITVEECLKDINREALNEDHWLYQEVIKRLGVDRLFKKEIENLSGGELQKFYVAQTLIRDADIYLLDEPSSHIDVEDQLSVARAIKKIARLRKAAIFVVDHNFLLIDYAVDRLMTFIGIPTKKGYGKSPTTVGKAFNELLKELGLTVRRDKESGRPRINKPGSYLDRYQRELGMFFYYEK</sequence>
<dbReference type="InterPro" id="IPR017896">
    <property type="entry name" value="4Fe4S_Fe-S-bd"/>
</dbReference>
<keyword evidence="2" id="KW-0067">ATP-binding</keyword>
<dbReference type="STRING" id="583356.Igag_0115"/>
<dbReference type="KEGG" id="iag:Igag_0115"/>
<dbReference type="PROSITE" id="PS50893">
    <property type="entry name" value="ABC_TRANSPORTER_2"/>
    <property type="match status" value="2"/>
</dbReference>
<dbReference type="EMBL" id="CP002098">
    <property type="protein sequence ID" value="ADM26967.1"/>
    <property type="molecule type" value="Genomic_DNA"/>
</dbReference>
<dbReference type="GO" id="GO:0005524">
    <property type="term" value="F:ATP binding"/>
    <property type="evidence" value="ECO:0007669"/>
    <property type="project" value="UniProtKB-KW"/>
</dbReference>
<dbReference type="InterPro" id="IPR027417">
    <property type="entry name" value="P-loop_NTPase"/>
</dbReference>
<proteinExistence type="predicted"/>
<dbReference type="InterPro" id="IPR017900">
    <property type="entry name" value="4Fe4S_Fe_S_CS"/>
</dbReference>
<feature type="domain" description="ABC transporter" evidence="3">
    <location>
        <begin position="326"/>
        <end position="571"/>
    </location>
</feature>
<feature type="domain" description="ABC transporter" evidence="3">
    <location>
        <begin position="71"/>
        <end position="317"/>
    </location>
</feature>
<evidence type="ECO:0000259" key="3">
    <source>
        <dbReference type="PROSITE" id="PS50893"/>
    </source>
</evidence>
<dbReference type="InterPro" id="IPR003439">
    <property type="entry name" value="ABC_transporter-like_ATP-bd"/>
</dbReference>
<dbReference type="InterPro" id="IPR017871">
    <property type="entry name" value="ABC_transporter-like_CS"/>
</dbReference>
<dbReference type="InterPro" id="IPR003593">
    <property type="entry name" value="AAA+_ATPase"/>
</dbReference>
<dbReference type="Pfam" id="PF00037">
    <property type="entry name" value="Fer4"/>
    <property type="match status" value="1"/>
</dbReference>
<evidence type="ECO:0000256" key="2">
    <source>
        <dbReference type="ARBA" id="ARBA00022840"/>
    </source>
</evidence>
<evidence type="ECO:0000313" key="6">
    <source>
        <dbReference type="Proteomes" id="UP000001304"/>
    </source>
</evidence>
<dbReference type="FunFam" id="3.40.50.300:FF:001546">
    <property type="entry name" value="RNase L inhibitor homolog"/>
    <property type="match status" value="1"/>
</dbReference>
<feature type="domain" description="4Fe-4S ferredoxin-type" evidence="4">
    <location>
        <begin position="47"/>
        <end position="76"/>
    </location>
</feature>
<dbReference type="Pfam" id="PF00005">
    <property type="entry name" value="ABC_tran"/>
    <property type="match status" value="2"/>
</dbReference>
<dbReference type="PANTHER" id="PTHR19248">
    <property type="entry name" value="ATP-BINDING TRANSPORT PROTEIN-RELATED"/>
    <property type="match status" value="1"/>
</dbReference>
<evidence type="ECO:0000259" key="4">
    <source>
        <dbReference type="PROSITE" id="PS51379"/>
    </source>
</evidence>
<dbReference type="PROSITE" id="PS00198">
    <property type="entry name" value="4FE4S_FER_1"/>
    <property type="match status" value="1"/>
</dbReference>
<dbReference type="PROSITE" id="PS00211">
    <property type="entry name" value="ABC_TRANSPORTER_1"/>
    <property type="match status" value="1"/>
</dbReference>
<dbReference type="Gene3D" id="3.40.50.300">
    <property type="entry name" value="P-loop containing nucleotide triphosphate hydrolases"/>
    <property type="match status" value="2"/>
</dbReference>
<dbReference type="PRINTS" id="PR01868">
    <property type="entry name" value="ABCEFAMILY"/>
</dbReference>
<keyword evidence="6" id="KW-1185">Reference proteome</keyword>
<keyword evidence="1" id="KW-0547">Nucleotide-binding</keyword>
<reference evidence="5 6" key="1">
    <citation type="journal article" date="2010" name="Stand. Genomic Sci.">
        <title>Complete genome sequence of Ignisphaera aggregans type strain (AQ1.S1).</title>
        <authorList>
            <person name="Goker M."/>
            <person name="Held B."/>
            <person name="Lapidus A."/>
            <person name="Nolan M."/>
            <person name="Spring S."/>
            <person name="Yasawong M."/>
            <person name="Lucas S."/>
            <person name="Glavina Del Rio T."/>
            <person name="Tice H."/>
            <person name="Cheng J.F."/>
            <person name="Goodwin L."/>
            <person name="Tapia R."/>
            <person name="Pitluck S."/>
            <person name="Liolios K."/>
            <person name="Ivanova N."/>
            <person name="Mavromatis K."/>
            <person name="Mikhailova N."/>
            <person name="Pati A."/>
            <person name="Chen A."/>
            <person name="Palaniappan K."/>
            <person name="Brambilla E."/>
            <person name="Land M."/>
            <person name="Hauser L."/>
            <person name="Chang Y.J."/>
            <person name="Jeffries C.D."/>
            <person name="Brettin T."/>
            <person name="Detter J.C."/>
            <person name="Han C."/>
            <person name="Rohde M."/>
            <person name="Sikorski J."/>
            <person name="Woyke T."/>
            <person name="Bristow J."/>
            <person name="Eisen J.A."/>
            <person name="Markowitz V."/>
            <person name="Hugenholtz P."/>
            <person name="Kyrpides N.C."/>
            <person name="Klenk H.P."/>
        </authorList>
    </citation>
    <scope>NUCLEOTIDE SEQUENCE [LARGE SCALE GENOMIC DNA]</scope>
    <source>
        <strain evidence="6">DSM 17230 / JCM 13409 / AQ1.S1</strain>
    </source>
</reference>
<accession>E0SPU5</accession>
<dbReference type="InterPro" id="IPR013283">
    <property type="entry name" value="RLI1"/>
</dbReference>
<name>E0SPU5_IGNAA</name>
<organism evidence="5 6">
    <name type="scientific">Ignisphaera aggregans (strain DSM 17230 / JCM 13409 / AQ1.S1)</name>
    <dbReference type="NCBI Taxonomy" id="583356"/>
    <lineage>
        <taxon>Archaea</taxon>
        <taxon>Thermoproteota</taxon>
        <taxon>Thermoprotei</taxon>
        <taxon>Desulfurococcales</taxon>
        <taxon>Desulfurococcaceae</taxon>
        <taxon>Ignisphaera</taxon>
    </lineage>
</organism>
<evidence type="ECO:0000256" key="1">
    <source>
        <dbReference type="ARBA" id="ARBA00022741"/>
    </source>
</evidence>
<dbReference type="Pfam" id="PF04068">
    <property type="entry name" value="Fer4_RLI"/>
    <property type="match status" value="1"/>
</dbReference>
<dbReference type="BioCyc" id="IAGG583356:GHAH-125-MONOMER"/>